<name>A0A2N5ZKY7_MUIH1</name>
<protein>
    <submittedName>
        <fullName evidence="1">Uncharacterized protein</fullName>
    </submittedName>
</protein>
<accession>A0A2N5ZKY7</accession>
<evidence type="ECO:0000313" key="2">
    <source>
        <dbReference type="Proteomes" id="UP000234857"/>
    </source>
</evidence>
<evidence type="ECO:0000313" key="1">
    <source>
        <dbReference type="EMBL" id="PLX19283.1"/>
    </source>
</evidence>
<dbReference type="AlphaFoldDB" id="A0A2N5ZKY7"/>
<organism evidence="1 2">
    <name type="scientific">Muiribacterium halophilum</name>
    <dbReference type="NCBI Taxonomy" id="2053465"/>
    <lineage>
        <taxon>Bacteria</taxon>
        <taxon>Candidatus Muiribacteriota</taxon>
        <taxon>Candidatus Muiribacteriia</taxon>
        <taxon>Candidatus Muiribacteriales</taxon>
        <taxon>Candidatus Muiribacteriaceae</taxon>
        <taxon>Candidatus Muiribacterium</taxon>
    </lineage>
</organism>
<sequence length="233" mass="27190">MEIRKYFLFFLFLFIINSIASDVILKVIEVSWTDAEDYREFIRRNISEEGTFTILPGRGTIILNDTSSRINFIESYIRKKDITKSKQRILYEKNPVKILVKVHDGEKLEVVKEVMEGKDQEFSNQHPVIYIPKGENEYKVEMVGLKVVLWFEKVSSMRAIARLDVFYDYLIGWNKQKEPIIDKQVRTIDFSTFLGDENIKNNINIGNRVIDVSLKLGYNHLEPLDISEDNTGG</sequence>
<dbReference type="Proteomes" id="UP000234857">
    <property type="component" value="Unassembled WGS sequence"/>
</dbReference>
<proteinExistence type="predicted"/>
<gene>
    <name evidence="1" type="ORF">C0601_02200</name>
</gene>
<dbReference type="EMBL" id="PKTG01000035">
    <property type="protein sequence ID" value="PLX19283.1"/>
    <property type="molecule type" value="Genomic_DNA"/>
</dbReference>
<reference evidence="1 2" key="1">
    <citation type="submission" date="2017-11" db="EMBL/GenBank/DDBJ databases">
        <title>Genome-resolved metagenomics identifies genetic mobility, metabolic interactions, and unexpected diversity in perchlorate-reducing communities.</title>
        <authorList>
            <person name="Barnum T.P."/>
            <person name="Figueroa I.A."/>
            <person name="Carlstrom C.I."/>
            <person name="Lucas L.N."/>
            <person name="Engelbrektson A.L."/>
            <person name="Coates J.D."/>
        </authorList>
    </citation>
    <scope>NUCLEOTIDE SEQUENCE [LARGE SCALE GENOMIC DNA]</scope>
    <source>
        <strain evidence="1">BM706</strain>
    </source>
</reference>
<comment type="caution">
    <text evidence="1">The sequence shown here is derived from an EMBL/GenBank/DDBJ whole genome shotgun (WGS) entry which is preliminary data.</text>
</comment>